<dbReference type="EMBL" id="JAGSXJ010000001">
    <property type="protein sequence ID" value="KAH6697285.1"/>
    <property type="molecule type" value="Genomic_DNA"/>
</dbReference>
<reference evidence="2" key="1">
    <citation type="journal article" date="2021" name="Nat. Commun.">
        <title>Genetic determinants of endophytism in the Arabidopsis root mycobiome.</title>
        <authorList>
            <person name="Mesny F."/>
            <person name="Miyauchi S."/>
            <person name="Thiergart T."/>
            <person name="Pickel B."/>
            <person name="Atanasova L."/>
            <person name="Karlsson M."/>
            <person name="Huettel B."/>
            <person name="Barry K.W."/>
            <person name="Haridas S."/>
            <person name="Chen C."/>
            <person name="Bauer D."/>
            <person name="Andreopoulos W."/>
            <person name="Pangilinan J."/>
            <person name="LaButti K."/>
            <person name="Riley R."/>
            <person name="Lipzen A."/>
            <person name="Clum A."/>
            <person name="Drula E."/>
            <person name="Henrissat B."/>
            <person name="Kohler A."/>
            <person name="Grigoriev I.V."/>
            <person name="Martin F.M."/>
            <person name="Hacquard S."/>
        </authorList>
    </citation>
    <scope>NUCLEOTIDE SEQUENCE</scope>
    <source>
        <strain evidence="2">MPI-SDFR-AT-0117</strain>
    </source>
</reference>
<evidence type="ECO:0000313" key="3">
    <source>
        <dbReference type="Proteomes" id="UP000770015"/>
    </source>
</evidence>
<comment type="caution">
    <text evidence="2">The sequence shown here is derived from an EMBL/GenBank/DDBJ whole genome shotgun (WGS) entry which is preliminary data.</text>
</comment>
<organism evidence="2 3">
    <name type="scientific">Plectosphaerella plurivora</name>
    <dbReference type="NCBI Taxonomy" id="936078"/>
    <lineage>
        <taxon>Eukaryota</taxon>
        <taxon>Fungi</taxon>
        <taxon>Dikarya</taxon>
        <taxon>Ascomycota</taxon>
        <taxon>Pezizomycotina</taxon>
        <taxon>Sordariomycetes</taxon>
        <taxon>Hypocreomycetidae</taxon>
        <taxon>Glomerellales</taxon>
        <taxon>Plectosphaerellaceae</taxon>
        <taxon>Plectosphaerella</taxon>
    </lineage>
</organism>
<evidence type="ECO:0000313" key="2">
    <source>
        <dbReference type="EMBL" id="KAH6697285.1"/>
    </source>
</evidence>
<accession>A0A9P8VMG8</accession>
<keyword evidence="3" id="KW-1185">Reference proteome</keyword>
<evidence type="ECO:0000256" key="1">
    <source>
        <dbReference type="SAM" id="MobiDB-lite"/>
    </source>
</evidence>
<sequence>MAAWQPQRDQYNVRDSAQQFNASEQSKQYNVSNGTLIINEYGIKQDELLQALRGIIAESLRPMPGIVPQVAIEDQFMLLAKSMRNQADLRMPESAFNGAVWRLRRDKATSPAIQPFWLAPKFQGWWHCTTSATVFVRGNIRGQVPTKNFCLGFMNLLHDESVPTLWSLRADDQEPRAYTCPDVIKSLFVQAMSLASASNRPWSQETICSVNSKFVTASSLADWTDLLTLVLCALQLENRIVLVIDAHLLSAQKGNHKLEHLQLILALRDTARILQVKAPRLMLKVIFVSYGGAMFDDEAASSFTDILIPVKLIQGPRAKLADRTRSSKRSLATALSGKTGRKTPQKDKVHLAPHR</sequence>
<name>A0A9P8VMG8_9PEZI</name>
<dbReference type="AlphaFoldDB" id="A0A9P8VMG8"/>
<feature type="region of interest" description="Disordered" evidence="1">
    <location>
        <begin position="325"/>
        <end position="355"/>
    </location>
</feature>
<dbReference type="OrthoDB" id="61900at2759"/>
<feature type="compositionally biased region" description="Basic and acidic residues" evidence="1">
    <location>
        <begin position="344"/>
        <end position="355"/>
    </location>
</feature>
<dbReference type="Proteomes" id="UP000770015">
    <property type="component" value="Unassembled WGS sequence"/>
</dbReference>
<gene>
    <name evidence="2" type="ORF">F5X68DRAFT_3642</name>
</gene>
<proteinExistence type="predicted"/>
<protein>
    <submittedName>
        <fullName evidence="2">Uncharacterized protein</fullName>
    </submittedName>
</protein>